<evidence type="ECO:0000313" key="2">
    <source>
        <dbReference type="Proteomes" id="UP001140087"/>
    </source>
</evidence>
<keyword evidence="2" id="KW-1185">Reference proteome</keyword>
<evidence type="ECO:0000313" key="1">
    <source>
        <dbReference type="EMBL" id="KAJ2806013.1"/>
    </source>
</evidence>
<gene>
    <name evidence="1" type="ORF">H4R21_001041</name>
</gene>
<dbReference type="Proteomes" id="UP001140087">
    <property type="component" value="Unassembled WGS sequence"/>
</dbReference>
<protein>
    <submittedName>
        <fullName evidence="1">Uncharacterized protein</fullName>
    </submittedName>
</protein>
<sequence>MGQYWDLFCLDAKQRTGHLSRLGGAFHVNPHIVERELLRRRPVNRPAPATPPMAPLERLPPHMKRKICSCLAKVDVDGLLCLVLAVPHLAAYGRATLSRVMS</sequence>
<reference evidence="1" key="1">
    <citation type="submission" date="2022-07" db="EMBL/GenBank/DDBJ databases">
        <title>Phylogenomic reconstructions and comparative analyses of Kickxellomycotina fungi.</title>
        <authorList>
            <person name="Reynolds N.K."/>
            <person name="Stajich J.E."/>
            <person name="Barry K."/>
            <person name="Grigoriev I.V."/>
            <person name="Crous P."/>
            <person name="Smith M.E."/>
        </authorList>
    </citation>
    <scope>NUCLEOTIDE SEQUENCE</scope>
    <source>
        <strain evidence="1">BCRC 34780</strain>
    </source>
</reference>
<proteinExistence type="predicted"/>
<dbReference type="EMBL" id="JANBUN010000187">
    <property type="protein sequence ID" value="KAJ2806013.1"/>
    <property type="molecule type" value="Genomic_DNA"/>
</dbReference>
<comment type="caution">
    <text evidence="1">The sequence shown here is derived from an EMBL/GenBank/DDBJ whole genome shotgun (WGS) entry which is preliminary data.</text>
</comment>
<organism evidence="1 2">
    <name type="scientific">Coemansia helicoidea</name>
    <dbReference type="NCBI Taxonomy" id="1286919"/>
    <lineage>
        <taxon>Eukaryota</taxon>
        <taxon>Fungi</taxon>
        <taxon>Fungi incertae sedis</taxon>
        <taxon>Zoopagomycota</taxon>
        <taxon>Kickxellomycotina</taxon>
        <taxon>Kickxellomycetes</taxon>
        <taxon>Kickxellales</taxon>
        <taxon>Kickxellaceae</taxon>
        <taxon>Coemansia</taxon>
    </lineage>
</organism>
<name>A0ACC1LDW0_9FUNG</name>
<accession>A0ACC1LDW0</accession>